<proteinExistence type="predicted"/>
<accession>A0A290Z5L3</accession>
<evidence type="ECO:0000256" key="1">
    <source>
        <dbReference type="SAM" id="MobiDB-lite"/>
    </source>
</evidence>
<sequence>MDWERTGAVAGVVSAALAVMGLGVALVAWLLPRSADAPSPEVASTSAAGGRTTTGGAATTTGGAATTTAAYSEVYRDKALVLPTGALGVSAYVDLDKPSVRSAGSPAPEAVENSAEFSHTADDEFSTTVTDERARVGFAGGATTPEQCSDAATTGPISRKEKVGPGTNVDVGTRLCAVTGEGAVVLVEVVAIGPDNVFSRSITLRATLWKR</sequence>
<organism evidence="3 4">
    <name type="scientific">Actinosynnema pretiosum</name>
    <dbReference type="NCBI Taxonomy" id="42197"/>
    <lineage>
        <taxon>Bacteria</taxon>
        <taxon>Bacillati</taxon>
        <taxon>Actinomycetota</taxon>
        <taxon>Actinomycetes</taxon>
        <taxon>Pseudonocardiales</taxon>
        <taxon>Pseudonocardiaceae</taxon>
        <taxon>Actinosynnema</taxon>
    </lineage>
</organism>
<feature type="region of interest" description="Disordered" evidence="1">
    <location>
        <begin position="138"/>
        <end position="165"/>
    </location>
</feature>
<feature type="compositionally biased region" description="Polar residues" evidence="1">
    <location>
        <begin position="144"/>
        <end position="156"/>
    </location>
</feature>
<evidence type="ECO:0000313" key="4">
    <source>
        <dbReference type="Proteomes" id="UP000218505"/>
    </source>
</evidence>
<dbReference type="AlphaFoldDB" id="A0A290Z5L3"/>
<dbReference type="EMBL" id="CP023445">
    <property type="protein sequence ID" value="ATE54296.1"/>
    <property type="molecule type" value="Genomic_DNA"/>
</dbReference>
<protein>
    <submittedName>
        <fullName evidence="3">Uncharacterized protein</fullName>
    </submittedName>
</protein>
<feature type="compositionally biased region" description="Low complexity" evidence="1">
    <location>
        <begin position="43"/>
        <end position="62"/>
    </location>
</feature>
<feature type="transmembrane region" description="Helical" evidence="2">
    <location>
        <begin position="7"/>
        <end position="31"/>
    </location>
</feature>
<reference evidence="3" key="1">
    <citation type="submission" date="2017-09" db="EMBL/GenBank/DDBJ databases">
        <title>Complete Genome Sequence of ansamitocin-producing Bacterium Actinosynnema pretiosum X47.</title>
        <authorList>
            <person name="Cao G."/>
            <person name="Zong G."/>
            <person name="Zhong C."/>
            <person name="Fu J."/>
        </authorList>
    </citation>
    <scope>NUCLEOTIDE SEQUENCE [LARGE SCALE GENOMIC DNA]</scope>
    <source>
        <strain evidence="3">X47</strain>
    </source>
</reference>
<keyword evidence="2" id="KW-0472">Membrane</keyword>
<keyword evidence="4" id="KW-1185">Reference proteome</keyword>
<keyword evidence="2" id="KW-1133">Transmembrane helix</keyword>
<dbReference type="KEGG" id="apre:CNX65_14170"/>
<dbReference type="RefSeq" id="WP_096493305.1">
    <property type="nucleotide sequence ID" value="NZ_CP023445.1"/>
</dbReference>
<feature type="region of interest" description="Disordered" evidence="1">
    <location>
        <begin position="101"/>
        <end position="126"/>
    </location>
</feature>
<dbReference type="Proteomes" id="UP000218505">
    <property type="component" value="Chromosome"/>
</dbReference>
<keyword evidence="2" id="KW-0812">Transmembrane</keyword>
<name>A0A290Z5L3_9PSEU</name>
<feature type="region of interest" description="Disordered" evidence="1">
    <location>
        <begin position="38"/>
        <end position="62"/>
    </location>
</feature>
<gene>
    <name evidence="3" type="ORF">CNX65_14170</name>
</gene>
<evidence type="ECO:0000313" key="3">
    <source>
        <dbReference type="EMBL" id="ATE54296.1"/>
    </source>
</evidence>
<evidence type="ECO:0000256" key="2">
    <source>
        <dbReference type="SAM" id="Phobius"/>
    </source>
</evidence>